<feature type="non-terminal residue" evidence="5">
    <location>
        <position position="689"/>
    </location>
</feature>
<accession>A0A523W848</accession>
<evidence type="ECO:0000259" key="4">
    <source>
        <dbReference type="Pfam" id="PF07992"/>
    </source>
</evidence>
<dbReference type="CDD" id="cd19946">
    <property type="entry name" value="GlpA-like_Fer2_BFD-like"/>
    <property type="match status" value="1"/>
</dbReference>
<feature type="domain" description="FAD/NAD(P)-binding" evidence="4">
    <location>
        <begin position="512"/>
        <end position="687"/>
    </location>
</feature>
<dbReference type="SUPFAM" id="SSF51905">
    <property type="entry name" value="FAD/NAD(P)-binding domain"/>
    <property type="match status" value="2"/>
</dbReference>
<evidence type="ECO:0000259" key="3">
    <source>
        <dbReference type="Pfam" id="PF04324"/>
    </source>
</evidence>
<organism evidence="5 6">
    <name type="scientific">Aerophobetes bacterium</name>
    <dbReference type="NCBI Taxonomy" id="2030807"/>
    <lineage>
        <taxon>Bacteria</taxon>
        <taxon>Candidatus Aerophobota</taxon>
    </lineage>
</organism>
<dbReference type="InterPro" id="IPR041854">
    <property type="entry name" value="BFD-like_2Fe2S-bd_dom_sf"/>
</dbReference>
<dbReference type="Gene3D" id="1.10.10.1100">
    <property type="entry name" value="BFD-like [2Fe-2S]-binding domain"/>
    <property type="match status" value="1"/>
</dbReference>
<dbReference type="InterPro" id="IPR036188">
    <property type="entry name" value="FAD/NAD-bd_sf"/>
</dbReference>
<dbReference type="PANTHER" id="PTHR42720:SF1">
    <property type="entry name" value="GLYCEROL 3-PHOSPHATE OXIDASE"/>
    <property type="match status" value="1"/>
</dbReference>
<dbReference type="PANTHER" id="PTHR42720">
    <property type="entry name" value="GLYCEROL-3-PHOSPHATE DEHYDROGENASE"/>
    <property type="match status" value="1"/>
</dbReference>
<dbReference type="InterPro" id="IPR052745">
    <property type="entry name" value="G3P_Oxidase/Oxidoreductase"/>
</dbReference>
<feature type="region of interest" description="Disordered" evidence="1">
    <location>
        <begin position="477"/>
        <end position="503"/>
    </location>
</feature>
<dbReference type="PRINTS" id="PR00411">
    <property type="entry name" value="PNDRDTASEI"/>
</dbReference>
<dbReference type="Pfam" id="PF07992">
    <property type="entry name" value="Pyr_redox_2"/>
    <property type="match status" value="1"/>
</dbReference>
<feature type="compositionally biased region" description="Basic residues" evidence="1">
    <location>
        <begin position="483"/>
        <end position="495"/>
    </location>
</feature>
<dbReference type="InterPro" id="IPR006076">
    <property type="entry name" value="FAD-dep_OxRdtase"/>
</dbReference>
<protein>
    <submittedName>
        <fullName evidence="5">FAD-dependent oxidoreductase</fullName>
    </submittedName>
</protein>
<reference evidence="5 6" key="1">
    <citation type="submission" date="2019-03" db="EMBL/GenBank/DDBJ databases">
        <title>Metabolic potential of uncultured bacteria and archaea associated with petroleum seepage in deep-sea sediments.</title>
        <authorList>
            <person name="Dong X."/>
            <person name="Hubert C."/>
        </authorList>
    </citation>
    <scope>NUCLEOTIDE SEQUENCE [LARGE SCALE GENOMIC DNA]</scope>
    <source>
        <strain evidence="5">E29_bin52</strain>
    </source>
</reference>
<dbReference type="InterPro" id="IPR023753">
    <property type="entry name" value="FAD/NAD-binding_dom"/>
</dbReference>
<dbReference type="Pfam" id="PF01266">
    <property type="entry name" value="DAO"/>
    <property type="match status" value="1"/>
</dbReference>
<dbReference type="Proteomes" id="UP000319130">
    <property type="component" value="Unassembled WGS sequence"/>
</dbReference>
<evidence type="ECO:0000259" key="2">
    <source>
        <dbReference type="Pfam" id="PF01266"/>
    </source>
</evidence>
<sequence>MRKAVFSDVIIIGAGVVGAAIARELSRYRLKVALLEKECDVGLGSSKANSAIIHAGFHAPSGTLKAKLTPSGNHLHEELARQLCVPFKRVGSLTIAFTSKDIGILERLQKQGKENAVSGLRIISQEELLKKEPRINPKAKAALYAPTTGIISPYEMTIALVENAARNGAQVYLNRRVLGIQVDPDATKIIRTNRGVFKARWVINSAGLHSDEIAKMVGITKFEIVPRKGEEYILDRSKGNLVSHVIYPVPTLISEGVLIIPTVYGNIMLGPTAEEVADKSDFSTTGEGFRHVMNRARKLLPCLSPEDVIGSFAGLRASLPQGDFVVYSSREVPGFISLIGIDSSGLTAAPILARMMVKMLDQEGLKLRPNVDFHPTRQAGIRFRQLSPQEKAEAVAENPPYGKVVCVCETVSEGEIVDAIRDGAITLDGVKFRTHLGMGRCQGSFCHLRAAEILCREGGISLRKLTKKGGKSRLLADGLASPAKRKRTPPRKKGTARGVHGAARSVRRTEVSLAIVGGGAAGLAAAVAARRAGAQDVLVLDRNEKAGGVLLQCKHEGFGLRKFRVSLSGKEYIQKFLGQARKLNVKVMAATTVLEINSHKEILIVSEKEGVRNIRAKTIILAMGCRERQRGEIGIPGGRPAGIFTAGAAQQWINMKGCLPGKKVVILGSGDVGLIMARRLTLGGAKVEA</sequence>
<name>A0A523W848_UNCAE</name>
<proteinExistence type="predicted"/>
<gene>
    <name evidence="5" type="ORF">E3J48_02860</name>
</gene>
<evidence type="ECO:0000256" key="1">
    <source>
        <dbReference type="SAM" id="MobiDB-lite"/>
    </source>
</evidence>
<dbReference type="InterPro" id="IPR007419">
    <property type="entry name" value="BFD-like_2Fe2S-bd_dom"/>
</dbReference>
<dbReference type="EMBL" id="SOIZ01000119">
    <property type="protein sequence ID" value="TET63188.1"/>
    <property type="molecule type" value="Genomic_DNA"/>
</dbReference>
<dbReference type="GO" id="GO:0016491">
    <property type="term" value="F:oxidoreductase activity"/>
    <property type="evidence" value="ECO:0007669"/>
    <property type="project" value="InterPro"/>
</dbReference>
<evidence type="ECO:0000313" key="6">
    <source>
        <dbReference type="Proteomes" id="UP000319130"/>
    </source>
</evidence>
<dbReference type="Gene3D" id="3.30.9.10">
    <property type="entry name" value="D-Amino Acid Oxidase, subunit A, domain 2"/>
    <property type="match status" value="1"/>
</dbReference>
<comment type="caution">
    <text evidence="5">The sequence shown here is derived from an EMBL/GenBank/DDBJ whole genome shotgun (WGS) entry which is preliminary data.</text>
</comment>
<feature type="domain" description="FAD dependent oxidoreductase" evidence="2">
    <location>
        <begin position="8"/>
        <end position="358"/>
    </location>
</feature>
<dbReference type="PRINTS" id="PR00368">
    <property type="entry name" value="FADPNR"/>
</dbReference>
<dbReference type="Pfam" id="PF04324">
    <property type="entry name" value="Fer2_BFD"/>
    <property type="match status" value="1"/>
</dbReference>
<evidence type="ECO:0000313" key="5">
    <source>
        <dbReference type="EMBL" id="TET63188.1"/>
    </source>
</evidence>
<dbReference type="AlphaFoldDB" id="A0A523W848"/>
<dbReference type="Gene3D" id="3.50.50.60">
    <property type="entry name" value="FAD/NAD(P)-binding domain"/>
    <property type="match status" value="3"/>
</dbReference>
<dbReference type="SUPFAM" id="SSF54373">
    <property type="entry name" value="FAD-linked reductases, C-terminal domain"/>
    <property type="match status" value="1"/>
</dbReference>
<feature type="domain" description="BFD-like [2Fe-2S]-binding" evidence="3">
    <location>
        <begin position="404"/>
        <end position="454"/>
    </location>
</feature>